<name>A0A381TFW7_9ZZZZ</name>
<dbReference type="EMBL" id="UINC01004534">
    <property type="protein sequence ID" value="SVA15026.1"/>
    <property type="molecule type" value="Genomic_DNA"/>
</dbReference>
<organism evidence="1">
    <name type="scientific">marine metagenome</name>
    <dbReference type="NCBI Taxonomy" id="408172"/>
    <lineage>
        <taxon>unclassified sequences</taxon>
        <taxon>metagenomes</taxon>
        <taxon>ecological metagenomes</taxon>
    </lineage>
</organism>
<proteinExistence type="predicted"/>
<gene>
    <name evidence="1" type="ORF">METZ01_LOCUS67880</name>
</gene>
<sequence length="126" mass="13467">MNKSLLIIVAMVFFIGCEENVEEDYNNGSENGMPTYDCVELRSYYTGSVQPILDSKGCTGCHATSDPAGGLALDSFESVHSGIVHGSVLDRVGREPGEPGFMPQGGTKLSQDQLEILQGFSGMECP</sequence>
<dbReference type="AlphaFoldDB" id="A0A381TFW7"/>
<reference evidence="1" key="1">
    <citation type="submission" date="2018-05" db="EMBL/GenBank/DDBJ databases">
        <authorList>
            <person name="Lanie J.A."/>
            <person name="Ng W.-L."/>
            <person name="Kazmierczak K.M."/>
            <person name="Andrzejewski T.M."/>
            <person name="Davidsen T.M."/>
            <person name="Wayne K.J."/>
            <person name="Tettelin H."/>
            <person name="Glass J.I."/>
            <person name="Rusch D."/>
            <person name="Podicherti R."/>
            <person name="Tsui H.-C.T."/>
            <person name="Winkler M.E."/>
        </authorList>
    </citation>
    <scope>NUCLEOTIDE SEQUENCE</scope>
</reference>
<protein>
    <recommendedName>
        <fullName evidence="2">Cytochrome c domain-containing protein</fullName>
    </recommendedName>
</protein>
<evidence type="ECO:0008006" key="2">
    <source>
        <dbReference type="Google" id="ProtNLM"/>
    </source>
</evidence>
<accession>A0A381TFW7</accession>
<dbReference type="PROSITE" id="PS51257">
    <property type="entry name" value="PROKAR_LIPOPROTEIN"/>
    <property type="match status" value="1"/>
</dbReference>
<evidence type="ECO:0000313" key="1">
    <source>
        <dbReference type="EMBL" id="SVA15026.1"/>
    </source>
</evidence>